<dbReference type="Pfam" id="PF14355">
    <property type="entry name" value="Abi_C"/>
    <property type="match status" value="1"/>
</dbReference>
<dbReference type="RefSeq" id="WP_243517731.1">
    <property type="nucleotide sequence ID" value="NZ_CP094534.1"/>
</dbReference>
<sequence>MIQKATDLRLVLTRYATGENIDKDPEVYLELRSEFWGDIFTRKLLPECVISCRLLADFWPYIKCKFKTYADRRDYIRQEFEPLMRYLEGERAYFHDDIIGDAVTKFDCDSVLHFWEKALERREADPDGAITAARSLAESVCKQILTERNVAFEDELSLPKLFKLTAQCLNMSAEQHDEAIFKQILGGLQSAIHGFATLRNALGDAHGKPGGGYKPLVRHAELAVNLAGTFASYLIQAHHETSLNSTSN</sequence>
<keyword evidence="3" id="KW-1185">Reference proteome</keyword>
<evidence type="ECO:0000313" key="3">
    <source>
        <dbReference type="Proteomes" id="UP000831390"/>
    </source>
</evidence>
<reference evidence="2 3" key="1">
    <citation type="submission" date="2022-03" db="EMBL/GenBank/DDBJ databases">
        <title>Hymenobactersp. isolated from the air.</title>
        <authorList>
            <person name="Won M."/>
            <person name="Kwon S.-W."/>
        </authorList>
    </citation>
    <scope>NUCLEOTIDE SEQUENCE [LARGE SCALE GENOMIC DNA]</scope>
    <source>
        <strain evidence="2 3">KACC 22596</strain>
    </source>
</reference>
<organism evidence="2 3">
    <name type="scientific">Hymenobacter monticola</name>
    <dbReference type="NCBI Taxonomy" id="1705399"/>
    <lineage>
        <taxon>Bacteria</taxon>
        <taxon>Pseudomonadati</taxon>
        <taxon>Bacteroidota</taxon>
        <taxon>Cytophagia</taxon>
        <taxon>Cytophagales</taxon>
        <taxon>Hymenobacteraceae</taxon>
        <taxon>Hymenobacter</taxon>
    </lineage>
</organism>
<protein>
    <submittedName>
        <fullName evidence="2">Abortive infection family protein</fullName>
    </submittedName>
</protein>
<dbReference type="EMBL" id="CP094534">
    <property type="protein sequence ID" value="UOE35526.1"/>
    <property type="molecule type" value="Genomic_DNA"/>
</dbReference>
<feature type="domain" description="Abortive infection protein-like C-terminal" evidence="1">
    <location>
        <begin position="159"/>
        <end position="235"/>
    </location>
</feature>
<proteinExistence type="predicted"/>
<evidence type="ECO:0000313" key="2">
    <source>
        <dbReference type="EMBL" id="UOE35526.1"/>
    </source>
</evidence>
<evidence type="ECO:0000259" key="1">
    <source>
        <dbReference type="Pfam" id="PF14355"/>
    </source>
</evidence>
<dbReference type="InterPro" id="IPR026001">
    <property type="entry name" value="Abi-like_C"/>
</dbReference>
<dbReference type="Proteomes" id="UP000831390">
    <property type="component" value="Chromosome"/>
</dbReference>
<gene>
    <name evidence="2" type="ORF">MTP16_07700</name>
</gene>
<accession>A0ABY4B8M2</accession>
<name>A0ABY4B8M2_9BACT</name>